<name>A0A948T1A1_9FIRM</name>
<organism evidence="1 2">
    <name type="scientific">Candidatus Allofournierella pullistercoris</name>
    <dbReference type="NCBI Taxonomy" id="2838597"/>
    <lineage>
        <taxon>Bacteria</taxon>
        <taxon>Bacillati</taxon>
        <taxon>Bacillota</taxon>
        <taxon>Clostridia</taxon>
        <taxon>Eubacteriales</taxon>
        <taxon>Oscillospiraceae</taxon>
        <taxon>Allofournierella</taxon>
    </lineage>
</organism>
<proteinExistence type="predicted"/>
<gene>
    <name evidence="1" type="ORF">H9882_02090</name>
</gene>
<protein>
    <submittedName>
        <fullName evidence="1">Uncharacterized protein</fullName>
    </submittedName>
</protein>
<dbReference type="Proteomes" id="UP000713596">
    <property type="component" value="Unassembled WGS sequence"/>
</dbReference>
<evidence type="ECO:0000313" key="2">
    <source>
        <dbReference type="Proteomes" id="UP000713596"/>
    </source>
</evidence>
<dbReference type="AlphaFoldDB" id="A0A948T1A1"/>
<dbReference type="EMBL" id="JAHLFP010000015">
    <property type="protein sequence ID" value="MBU3805677.1"/>
    <property type="molecule type" value="Genomic_DNA"/>
</dbReference>
<sequence>MDYTKEELQELYRASFIRKEELVKEYRRTHKVPSRGTISTPEIEAENAEMKRLFGEYCKLRDKGLL</sequence>
<evidence type="ECO:0000313" key="1">
    <source>
        <dbReference type="EMBL" id="MBU3805677.1"/>
    </source>
</evidence>
<reference evidence="1" key="2">
    <citation type="submission" date="2021-04" db="EMBL/GenBank/DDBJ databases">
        <authorList>
            <person name="Gilroy R."/>
        </authorList>
    </citation>
    <scope>NUCLEOTIDE SEQUENCE</scope>
    <source>
        <strain evidence="1">B5_2728</strain>
    </source>
</reference>
<accession>A0A948T1A1</accession>
<reference evidence="1" key="1">
    <citation type="journal article" date="2021" name="PeerJ">
        <title>Extensive microbial diversity within the chicken gut microbiome revealed by metagenomics and culture.</title>
        <authorList>
            <person name="Gilroy R."/>
            <person name="Ravi A."/>
            <person name="Getino M."/>
            <person name="Pursley I."/>
            <person name="Horton D.L."/>
            <person name="Alikhan N.F."/>
            <person name="Baker D."/>
            <person name="Gharbi K."/>
            <person name="Hall N."/>
            <person name="Watson M."/>
            <person name="Adriaenssens E.M."/>
            <person name="Foster-Nyarko E."/>
            <person name="Jarju S."/>
            <person name="Secka A."/>
            <person name="Antonio M."/>
            <person name="Oren A."/>
            <person name="Chaudhuri R.R."/>
            <person name="La Ragione R."/>
            <person name="Hildebrand F."/>
            <person name="Pallen M.J."/>
        </authorList>
    </citation>
    <scope>NUCLEOTIDE SEQUENCE</scope>
    <source>
        <strain evidence="1">B5_2728</strain>
    </source>
</reference>
<comment type="caution">
    <text evidence="1">The sequence shown here is derived from an EMBL/GenBank/DDBJ whole genome shotgun (WGS) entry which is preliminary data.</text>
</comment>